<comment type="caution">
    <text evidence="2">The sequence shown here is derived from an EMBL/GenBank/DDBJ whole genome shotgun (WGS) entry which is preliminary data.</text>
</comment>
<protein>
    <submittedName>
        <fullName evidence="2">Uncharacterized protein</fullName>
    </submittedName>
</protein>
<reference evidence="2 3" key="1">
    <citation type="journal article" date="2016" name="Front. Microbiol.">
        <title>Comparative Genomics Analysis of Streptomyces Species Reveals Their Adaptation to the Marine Environment and Their Diversity at the Genomic Level.</title>
        <authorList>
            <person name="Tian X."/>
            <person name="Zhang Z."/>
            <person name="Yang T."/>
            <person name="Chen M."/>
            <person name="Li J."/>
            <person name="Chen F."/>
            <person name="Yang J."/>
            <person name="Li W."/>
            <person name="Zhang B."/>
            <person name="Zhang Z."/>
            <person name="Wu J."/>
            <person name="Zhang C."/>
            <person name="Long L."/>
            <person name="Xiao J."/>
        </authorList>
    </citation>
    <scope>NUCLEOTIDE SEQUENCE [LARGE SCALE GENOMIC DNA]</scope>
    <source>
        <strain evidence="2 3">SCSIO M10372</strain>
    </source>
</reference>
<name>A0A1E7LT73_9ACTN</name>
<evidence type="ECO:0000256" key="1">
    <source>
        <dbReference type="SAM" id="MobiDB-lite"/>
    </source>
</evidence>
<gene>
    <name evidence="2" type="ORF">AN221_16390</name>
</gene>
<dbReference type="AlphaFoldDB" id="A0A1E7LT73"/>
<proteinExistence type="predicted"/>
<sequence length="185" mass="18057">MRGSGGSVGKCEDVAAVEDGEEACGVVFASIGAGVVRVEHRDGGGAGTGGVIRREGGWAAGHRSPSGGLGGVVVGLGGGGEGGGTELARRLAAFFVEEVRVTPGVRFRDRASVCDVAEVLAAAFLYVAAAVQGVVLGGGPGRGCGTPGAMPMPGQAPAESEREQGDGGSEGGFENEGVHLVPLTG</sequence>
<keyword evidence="3" id="KW-1185">Reference proteome</keyword>
<evidence type="ECO:0000313" key="3">
    <source>
        <dbReference type="Proteomes" id="UP000175971"/>
    </source>
</evidence>
<dbReference type="Proteomes" id="UP000175971">
    <property type="component" value="Unassembled WGS sequence"/>
</dbReference>
<feature type="region of interest" description="Disordered" evidence="1">
    <location>
        <begin position="146"/>
        <end position="185"/>
    </location>
</feature>
<organism evidence="2 3">
    <name type="scientific">Streptomyces nanshensis</name>
    <dbReference type="NCBI Taxonomy" id="518642"/>
    <lineage>
        <taxon>Bacteria</taxon>
        <taxon>Bacillati</taxon>
        <taxon>Actinomycetota</taxon>
        <taxon>Actinomycetes</taxon>
        <taxon>Kitasatosporales</taxon>
        <taxon>Streptomycetaceae</taxon>
        <taxon>Streptomyces</taxon>
    </lineage>
</organism>
<accession>A0A1E7LT73</accession>
<dbReference type="EMBL" id="LJGZ01000083">
    <property type="protein sequence ID" value="OEV19407.1"/>
    <property type="molecule type" value="Genomic_DNA"/>
</dbReference>
<evidence type="ECO:0000313" key="2">
    <source>
        <dbReference type="EMBL" id="OEV19407.1"/>
    </source>
</evidence>
<feature type="compositionally biased region" description="Low complexity" evidence="1">
    <location>
        <begin position="147"/>
        <end position="158"/>
    </location>
</feature>